<name>A0ABT3ISE9_9BACT</name>
<dbReference type="Gene3D" id="1.10.10.60">
    <property type="entry name" value="Homeodomain-like"/>
    <property type="match status" value="2"/>
</dbReference>
<dbReference type="SMART" id="SM00342">
    <property type="entry name" value="HTH_ARAC"/>
    <property type="match status" value="1"/>
</dbReference>
<dbReference type="PANTHER" id="PTHR46796">
    <property type="entry name" value="HTH-TYPE TRANSCRIPTIONAL ACTIVATOR RHAS-RELATED"/>
    <property type="match status" value="1"/>
</dbReference>
<evidence type="ECO:0000313" key="5">
    <source>
        <dbReference type="EMBL" id="MCW3486860.1"/>
    </source>
</evidence>
<gene>
    <name evidence="5" type="ORF">OL497_23390</name>
</gene>
<evidence type="ECO:0000259" key="4">
    <source>
        <dbReference type="PROSITE" id="PS01124"/>
    </source>
</evidence>
<keyword evidence="1" id="KW-0805">Transcription regulation</keyword>
<accession>A0ABT3ISE9</accession>
<dbReference type="Proteomes" id="UP001207742">
    <property type="component" value="Unassembled WGS sequence"/>
</dbReference>
<dbReference type="RefSeq" id="WP_264733676.1">
    <property type="nucleotide sequence ID" value="NZ_JAPDNR010000001.1"/>
</dbReference>
<evidence type="ECO:0000256" key="2">
    <source>
        <dbReference type="ARBA" id="ARBA00023125"/>
    </source>
</evidence>
<dbReference type="Pfam" id="PF12833">
    <property type="entry name" value="HTH_18"/>
    <property type="match status" value="1"/>
</dbReference>
<sequence>MKLQRYKPAVALRPFVKNFTIIENDGAVDNVVLPDTAMVLSFRFQGSVAVSENGVQQQLPAAVFSGMRKSHRQISYTASTGNFLITFTPVGAAAFFREPMHTFFGHTLPAADLKGLRDITYMAEQLAACPAPAAKIAFMEKVLLSALPSSTPDLLVTHAVQQITIHKGNLPIKELARQLFVSQDAFEKRFRRVVGSSPKQFATVTRLRNTIDNYTPGQSFTELAYAAGYFDQAHFIRDFKTFTGKTPGQFFKESVFW</sequence>
<keyword evidence="6" id="KW-1185">Reference proteome</keyword>
<dbReference type="InterPro" id="IPR050204">
    <property type="entry name" value="AraC_XylS_family_regulators"/>
</dbReference>
<dbReference type="InterPro" id="IPR046532">
    <property type="entry name" value="DUF6597"/>
</dbReference>
<organism evidence="5 6">
    <name type="scientific">Chitinophaga nivalis</name>
    <dbReference type="NCBI Taxonomy" id="2991709"/>
    <lineage>
        <taxon>Bacteria</taxon>
        <taxon>Pseudomonadati</taxon>
        <taxon>Bacteroidota</taxon>
        <taxon>Chitinophagia</taxon>
        <taxon>Chitinophagales</taxon>
        <taxon>Chitinophagaceae</taxon>
        <taxon>Chitinophaga</taxon>
    </lineage>
</organism>
<protein>
    <submittedName>
        <fullName evidence="5">Helix-turn-helix domain-containing protein</fullName>
    </submittedName>
</protein>
<keyword evidence="2" id="KW-0238">DNA-binding</keyword>
<dbReference type="PROSITE" id="PS01124">
    <property type="entry name" value="HTH_ARAC_FAMILY_2"/>
    <property type="match status" value="1"/>
</dbReference>
<evidence type="ECO:0000256" key="3">
    <source>
        <dbReference type="ARBA" id="ARBA00023163"/>
    </source>
</evidence>
<comment type="caution">
    <text evidence="5">The sequence shown here is derived from an EMBL/GenBank/DDBJ whole genome shotgun (WGS) entry which is preliminary data.</text>
</comment>
<dbReference type="EMBL" id="JAPDNS010000002">
    <property type="protein sequence ID" value="MCW3486860.1"/>
    <property type="molecule type" value="Genomic_DNA"/>
</dbReference>
<evidence type="ECO:0000256" key="1">
    <source>
        <dbReference type="ARBA" id="ARBA00023015"/>
    </source>
</evidence>
<dbReference type="Pfam" id="PF20240">
    <property type="entry name" value="DUF6597"/>
    <property type="match status" value="1"/>
</dbReference>
<dbReference type="SUPFAM" id="SSF46689">
    <property type="entry name" value="Homeodomain-like"/>
    <property type="match status" value="1"/>
</dbReference>
<reference evidence="5 6" key="1">
    <citation type="submission" date="2022-10" db="EMBL/GenBank/DDBJ databases">
        <title>Chitinophaga nivalis PC15 sp. nov., isolated from Pyeongchang county, South Korea.</title>
        <authorList>
            <person name="Trinh H.N."/>
        </authorList>
    </citation>
    <scope>NUCLEOTIDE SEQUENCE [LARGE SCALE GENOMIC DNA]</scope>
    <source>
        <strain evidence="5 6">PC14</strain>
    </source>
</reference>
<dbReference type="PANTHER" id="PTHR46796:SF13">
    <property type="entry name" value="HTH-TYPE TRANSCRIPTIONAL ACTIVATOR RHAS"/>
    <property type="match status" value="1"/>
</dbReference>
<keyword evidence="3" id="KW-0804">Transcription</keyword>
<feature type="domain" description="HTH araC/xylS-type" evidence="4">
    <location>
        <begin position="153"/>
        <end position="253"/>
    </location>
</feature>
<proteinExistence type="predicted"/>
<dbReference type="InterPro" id="IPR009057">
    <property type="entry name" value="Homeodomain-like_sf"/>
</dbReference>
<dbReference type="InterPro" id="IPR018060">
    <property type="entry name" value="HTH_AraC"/>
</dbReference>
<evidence type="ECO:0000313" key="6">
    <source>
        <dbReference type="Proteomes" id="UP001207742"/>
    </source>
</evidence>